<dbReference type="InterPro" id="IPR025605">
    <property type="entry name" value="OST-HTH/LOTUS_dom"/>
</dbReference>
<dbReference type="Gene3D" id="3.30.420.610">
    <property type="entry name" value="LOTUS domain-like"/>
    <property type="match status" value="3"/>
</dbReference>
<evidence type="ECO:0000256" key="14">
    <source>
        <dbReference type="ARBA" id="ARBA00023170"/>
    </source>
</evidence>
<dbReference type="GO" id="GO:0005737">
    <property type="term" value="C:cytoplasm"/>
    <property type="evidence" value="ECO:0007669"/>
    <property type="project" value="UniProtKB-SubCell"/>
</dbReference>
<sequence>MRLRRSASPAGRESLETSEIMVECQNGMSVDLFLHCSLVPAVCIVFLLSFVQRRAKAQPFEHHFPYLRGRFGIVVPLDFICSLSNRWSYGFAFGAIAPSVIQLFSESYTPFTVPNWAKAIVYLVGAIEVGVAYLPFFACLSTPHRLLGGVLGLLYTLTWLIVRLYDTISCPSGRLQILGPYEKLIILWPFFLCLFFLLGRFVYIIVKAVRIHLQLQTEENEEDLNFHQFIYVQTLLKRPPARPEEKSWFRRKVYDWDPQFKFPNRMIGTSIISLIGLYTLTLADYSLSDFTFDKLDSLIDSLAEIASSCNETNNVFMSLVPRMKEFSFVARRSWLATTIFSTLTSVTYTFHVLVCYRKHLKRLWRGQKTFLPEKFHKPSPAVSVAAITRYSGWQIAFTMWGFLIVHFMQFLFALLFVYGVVLPIQKGHFLSWLSSVGIILLTILLVIALVVGQIILVQVFFLQDKLSPDDKEKPLALNNRKAFHCFNYFFFFYNVVMGLSNCILRLLSSCIVGTWLVSRIDRTIMQRGYESMDPGYSTWIGMIFADHYHSNPVMVSFCHLLLGRTLEKQGPAVTSYATFSNNTGCSVGCRVRVRWLLLYTLLRNPALILLRKRKKLNQNDNQDPLLLARSITSQAQQAPEPCEDKKDNQIDCRMSDVELVKKMLRAVLQSSKHGVAMARLQGDYRALTGEVIPYRQFGHGNLESFLRSIPGVVRLDRSGAGEVMCFAGVCEETAHIAQLVARQKNVKKSGCSKLLNFQMRARSSSLFSHNVKPRLSLRQPGHMTHPARSSASKSSFYPNQRQIYSTDLPSSRVPTRQLNRKSPGLEGKTFAPSKVNTEIKTQPYKTSGTPAQQKPVNSADVEVVQGRIKRLLQKYCSGVWLSKIPQLYKNMFQEELYMHKEVETWTHICTVEKPGSNNIVDRLVYPVVEPAPKPSTVPAVAPCKQSPNAKQSTPAQQTTRILRTLAINIPPSAQKSQPPLSPTSPNSTKLDFNLPETPKAHPHSPITPPSTPPSHQPLTPEIKQKLRQLLNKYSHGLWAHALPQLFKEAFGCVFPQHVLEDLSLLADTCMIEYPMPDNRKRAILYALPCQVRTQPRPRPPPLVLPYTGNPRVPPLMIPTTEFLSVLVMEVSSTDNIVLRFVGEGYSKALEVLEEAMLQFYNTVGAGLCLLSPKIGQLVAVAIEEDAVLRAQVHLLTEDTVKVYCVDHGFFEVVSRKKILQLRDQFLTLPFQATTCQLAGLESFSTDGVVLTTLESLAVGRTLVVEILEREDTPVIVLYDTSENEDVNVNAVCLKALQDKSMENPLQVNSVYTKVCVTNVCSDGSIYCQLPSRGQAKLKDIMDKIEAHFISQLTWELLVSKPFCGKVCLAKYKGKWARAEIINLHGSQVLDILFLDLGFPASLEVSELREIPPIYLKELITIPPQAIKCILEELNADGSVWPPEAVLWLRETVLNKVPSCMKIVKLDETRTVHIYLFAGNGAQDLQSSVNHQLASCSFWQRDIHFSKIIRVSDPILPEAGDSPCKAPAQSNALTLPPQLDLPVAGQNMDVFVSVACHPGHFVLQPWQDLYKLVVLMGEMILFYNKQEVTQINIQKNNVYAAKIDNNWHRVLVKGVLANGLVSVYELDYGKYELINYFQLQPLIDEFRQLPFQGISAQLAGVKQVVWAEEASMVFRNHVEKKPLVAQIESVEEGEWPWERKISVYLVDTTLEDNDIWIHNIMVEFLDEINREA</sequence>
<dbReference type="FunFam" id="2.30.30.140:FF:000065">
    <property type="entry name" value="tudor domain-containing protein 7"/>
    <property type="match status" value="1"/>
</dbReference>
<evidence type="ECO:0000256" key="4">
    <source>
        <dbReference type="ARBA" id="ARBA00022448"/>
    </source>
</evidence>
<dbReference type="GO" id="GO:0038023">
    <property type="term" value="F:signaling receptor activity"/>
    <property type="evidence" value="ECO:0007669"/>
    <property type="project" value="InterPro"/>
</dbReference>
<comment type="subcellular location">
    <subcellularLocation>
        <location evidence="2">Cell membrane</location>
        <topology evidence="2">Multi-pass membrane protein</topology>
    </subcellularLocation>
    <subcellularLocation>
        <location evidence="1">Cytoplasm</location>
    </subcellularLocation>
</comment>
<feature type="transmembrane region" description="Helical" evidence="16">
    <location>
        <begin position="185"/>
        <end position="206"/>
    </location>
</feature>
<evidence type="ECO:0000259" key="18">
    <source>
        <dbReference type="PROSITE" id="PS51644"/>
    </source>
</evidence>
<name>A0A7J6DI01_9TELE</name>
<dbReference type="PROSITE" id="PS51644">
    <property type="entry name" value="HTH_OST"/>
    <property type="match status" value="3"/>
</dbReference>
<dbReference type="InterPro" id="IPR002999">
    <property type="entry name" value="Tudor"/>
</dbReference>
<dbReference type="FunFam" id="3.30.420.610:FF:000008">
    <property type="entry name" value="Tudor domain-containing protein 7"/>
    <property type="match status" value="1"/>
</dbReference>
<dbReference type="PROSITE" id="PS50304">
    <property type="entry name" value="TUDOR"/>
    <property type="match status" value="2"/>
</dbReference>
<feature type="transmembrane region" description="Helical" evidence="16">
    <location>
        <begin position="432"/>
        <end position="461"/>
    </location>
</feature>
<dbReference type="Pfam" id="PF00567">
    <property type="entry name" value="TUDOR"/>
    <property type="match status" value="3"/>
</dbReference>
<accession>A0A7J6DI01</accession>
<evidence type="ECO:0008006" key="21">
    <source>
        <dbReference type="Google" id="ProtNLM"/>
    </source>
</evidence>
<dbReference type="Pfam" id="PF12872">
    <property type="entry name" value="OST-HTH"/>
    <property type="match status" value="2"/>
</dbReference>
<feature type="transmembrane region" description="Helical" evidence="16">
    <location>
        <begin position="482"/>
        <end position="500"/>
    </location>
</feature>
<evidence type="ECO:0000313" key="19">
    <source>
        <dbReference type="EMBL" id="KAF4118966.1"/>
    </source>
</evidence>
<dbReference type="GO" id="GO:0005886">
    <property type="term" value="C:plasma membrane"/>
    <property type="evidence" value="ECO:0007669"/>
    <property type="project" value="UniProtKB-SubCell"/>
</dbReference>
<protein>
    <recommendedName>
        <fullName evidence="21">Tudor domain-containing protein 7A</fullName>
    </recommendedName>
</protein>
<feature type="domain" description="Tudor" evidence="17">
    <location>
        <begin position="1360"/>
        <end position="1417"/>
    </location>
</feature>
<evidence type="ECO:0000256" key="8">
    <source>
        <dbReference type="ARBA" id="ARBA00022737"/>
    </source>
</evidence>
<dbReference type="PANTHER" id="PTHR21444">
    <property type="entry name" value="COILED-COIL DOMAIN-CONTAINING PROTEIN 180"/>
    <property type="match status" value="1"/>
</dbReference>
<organism evidence="19 20">
    <name type="scientific">Onychostoma macrolepis</name>
    <dbReference type="NCBI Taxonomy" id="369639"/>
    <lineage>
        <taxon>Eukaryota</taxon>
        <taxon>Metazoa</taxon>
        <taxon>Chordata</taxon>
        <taxon>Craniata</taxon>
        <taxon>Vertebrata</taxon>
        <taxon>Euteleostomi</taxon>
        <taxon>Actinopterygii</taxon>
        <taxon>Neopterygii</taxon>
        <taxon>Teleostei</taxon>
        <taxon>Ostariophysi</taxon>
        <taxon>Cypriniformes</taxon>
        <taxon>Cyprinidae</taxon>
        <taxon>Acrossocheilinae</taxon>
        <taxon>Onychostoma</taxon>
    </lineage>
</organism>
<feature type="transmembrane region" description="Helical" evidence="16">
    <location>
        <begin position="116"/>
        <end position="134"/>
    </location>
</feature>
<evidence type="ECO:0000256" key="15">
    <source>
        <dbReference type="SAM" id="MobiDB-lite"/>
    </source>
</evidence>
<feature type="transmembrane region" description="Helical" evidence="16">
    <location>
        <begin position="397"/>
        <end position="420"/>
    </location>
</feature>
<dbReference type="InterPro" id="IPR037978">
    <property type="entry name" value="TDRD7_LOTUS_3"/>
</dbReference>
<evidence type="ECO:0000256" key="6">
    <source>
        <dbReference type="ARBA" id="ARBA00022490"/>
    </source>
</evidence>
<feature type="transmembrane region" description="Helical" evidence="16">
    <location>
        <begin position="266"/>
        <end position="287"/>
    </location>
</feature>
<dbReference type="GO" id="GO:0034632">
    <property type="term" value="F:retinol transmembrane transporter activity"/>
    <property type="evidence" value="ECO:0007669"/>
    <property type="project" value="InterPro"/>
</dbReference>
<evidence type="ECO:0000256" key="11">
    <source>
        <dbReference type="ARBA" id="ARBA00022884"/>
    </source>
</evidence>
<dbReference type="GO" id="GO:0003723">
    <property type="term" value="F:RNA binding"/>
    <property type="evidence" value="ECO:0007669"/>
    <property type="project" value="UniProtKB-KW"/>
</dbReference>
<evidence type="ECO:0000256" key="5">
    <source>
        <dbReference type="ARBA" id="ARBA00022475"/>
    </source>
</evidence>
<feature type="transmembrane region" description="Helical" evidence="16">
    <location>
        <begin position="32"/>
        <end position="51"/>
    </location>
</feature>
<dbReference type="GO" id="GO:0030154">
    <property type="term" value="P:cell differentiation"/>
    <property type="evidence" value="ECO:0007669"/>
    <property type="project" value="UniProtKB-KW"/>
</dbReference>
<evidence type="ECO:0000259" key="17">
    <source>
        <dbReference type="PROSITE" id="PS50304"/>
    </source>
</evidence>
<feature type="compositionally biased region" description="Polar residues" evidence="15">
    <location>
        <begin position="945"/>
        <end position="957"/>
    </location>
</feature>
<feature type="region of interest" description="Disordered" evidence="15">
    <location>
        <begin position="938"/>
        <end position="957"/>
    </location>
</feature>
<keyword evidence="8" id="KW-0677">Repeat</keyword>
<evidence type="ECO:0000256" key="2">
    <source>
        <dbReference type="ARBA" id="ARBA00004651"/>
    </source>
</evidence>
<keyword evidence="14" id="KW-0675">Receptor</keyword>
<feature type="transmembrane region" description="Helical" evidence="16">
    <location>
        <begin position="146"/>
        <end position="165"/>
    </location>
</feature>
<dbReference type="SUPFAM" id="SSF63748">
    <property type="entry name" value="Tudor/PWWP/MBT"/>
    <property type="match status" value="3"/>
</dbReference>
<feature type="transmembrane region" description="Helical" evidence="16">
    <location>
        <begin position="334"/>
        <end position="356"/>
    </location>
</feature>
<feature type="compositionally biased region" description="Pro residues" evidence="15">
    <location>
        <begin position="1005"/>
        <end position="1015"/>
    </location>
</feature>
<feature type="region of interest" description="Disordered" evidence="15">
    <location>
        <begin position="971"/>
        <end position="1018"/>
    </location>
</feature>
<dbReference type="Gene3D" id="2.30.30.140">
    <property type="match status" value="3"/>
</dbReference>
<keyword evidence="20" id="KW-1185">Reference proteome</keyword>
<evidence type="ECO:0000256" key="1">
    <source>
        <dbReference type="ARBA" id="ARBA00004496"/>
    </source>
</evidence>
<evidence type="ECO:0000256" key="3">
    <source>
        <dbReference type="ARBA" id="ARBA00007740"/>
    </source>
</evidence>
<dbReference type="CDD" id="cd09974">
    <property type="entry name" value="LOTUS_3_TDRD7"/>
    <property type="match status" value="1"/>
</dbReference>
<dbReference type="GO" id="GO:0007283">
    <property type="term" value="P:spermatogenesis"/>
    <property type="evidence" value="ECO:0007669"/>
    <property type="project" value="UniProtKB-KW"/>
</dbReference>
<feature type="transmembrane region" description="Helical" evidence="16">
    <location>
        <begin position="87"/>
        <end position="104"/>
    </location>
</feature>
<evidence type="ECO:0000256" key="16">
    <source>
        <dbReference type="SAM" id="Phobius"/>
    </source>
</evidence>
<evidence type="ECO:0000256" key="10">
    <source>
        <dbReference type="ARBA" id="ARBA00022871"/>
    </source>
</evidence>
<feature type="compositionally biased region" description="Polar residues" evidence="15">
    <location>
        <begin position="971"/>
        <end position="990"/>
    </location>
</feature>
<reference evidence="19 20" key="1">
    <citation type="submission" date="2020-04" db="EMBL/GenBank/DDBJ databases">
        <title>Chromosome-level genome assembly of a cyprinid fish Onychostoma macrolepis by integration of Nanopore Sequencing, Bionano and Hi-C technology.</title>
        <authorList>
            <person name="Wang D."/>
        </authorList>
    </citation>
    <scope>NUCLEOTIDE SEQUENCE [LARGE SCALE GENOMIC DNA]</scope>
    <source>
        <strain evidence="19">SWU-2019</strain>
        <tissue evidence="19">Muscle</tissue>
    </source>
</reference>
<comment type="similarity">
    <text evidence="3">Belongs to the TDRD7 family.</text>
</comment>
<feature type="compositionally biased region" description="Polar residues" evidence="15">
    <location>
        <begin position="787"/>
        <end position="817"/>
    </location>
</feature>
<evidence type="ECO:0000313" key="20">
    <source>
        <dbReference type="Proteomes" id="UP000579812"/>
    </source>
</evidence>
<evidence type="ECO:0000256" key="9">
    <source>
        <dbReference type="ARBA" id="ARBA00022782"/>
    </source>
</evidence>
<keyword evidence="4" id="KW-0813">Transport</keyword>
<comment type="caution">
    <text evidence="19">The sequence shown here is derived from an EMBL/GenBank/DDBJ whole genome shotgun (WGS) entry which is preliminary data.</text>
</comment>
<keyword evidence="6" id="KW-0963">Cytoplasm</keyword>
<dbReference type="Proteomes" id="UP000579812">
    <property type="component" value="Unassembled WGS sequence"/>
</dbReference>
<dbReference type="EMBL" id="JAAMOB010000001">
    <property type="protein sequence ID" value="KAF4118966.1"/>
    <property type="molecule type" value="Genomic_DNA"/>
</dbReference>
<keyword evidence="11" id="KW-0694">RNA-binding</keyword>
<proteinExistence type="inferred from homology"/>
<keyword evidence="7 16" id="KW-0812">Transmembrane</keyword>
<gene>
    <name evidence="19" type="ORF">G5714_001017</name>
</gene>
<keyword evidence="13 16" id="KW-0472">Membrane</keyword>
<dbReference type="GO" id="GO:0071939">
    <property type="term" value="P:vitamin A import into cell"/>
    <property type="evidence" value="ECO:0007669"/>
    <property type="project" value="TreeGrafter"/>
</dbReference>
<evidence type="ECO:0000256" key="7">
    <source>
        <dbReference type="ARBA" id="ARBA00022692"/>
    </source>
</evidence>
<keyword evidence="10" id="KW-0744">Spermatogenesis</keyword>
<dbReference type="InterPro" id="IPR026612">
    <property type="entry name" value="STRA6-like"/>
</dbReference>
<feature type="domain" description="HTH OST-type" evidence="18">
    <location>
        <begin position="656"/>
        <end position="729"/>
    </location>
</feature>
<feature type="domain" description="Tudor" evidence="17">
    <location>
        <begin position="1171"/>
        <end position="1228"/>
    </location>
</feature>
<dbReference type="InterPro" id="IPR041966">
    <property type="entry name" value="LOTUS-like"/>
</dbReference>
<dbReference type="InterPro" id="IPR035437">
    <property type="entry name" value="SNase_OB-fold_sf"/>
</dbReference>
<evidence type="ECO:0000256" key="12">
    <source>
        <dbReference type="ARBA" id="ARBA00022989"/>
    </source>
</evidence>
<feature type="region of interest" description="Disordered" evidence="15">
    <location>
        <begin position="776"/>
        <end position="830"/>
    </location>
</feature>
<dbReference type="Pfam" id="PF14752">
    <property type="entry name" value="RBP_receptor"/>
    <property type="match status" value="1"/>
</dbReference>
<evidence type="ECO:0000256" key="13">
    <source>
        <dbReference type="ARBA" id="ARBA00023136"/>
    </source>
</evidence>
<keyword evidence="9" id="KW-0221">Differentiation</keyword>
<keyword evidence="5" id="KW-1003">Cell membrane</keyword>
<feature type="domain" description="HTH OST-type" evidence="18">
    <location>
        <begin position="1018"/>
        <end position="1086"/>
    </location>
</feature>
<feature type="domain" description="HTH OST-type" evidence="18">
    <location>
        <begin position="860"/>
        <end position="925"/>
    </location>
</feature>
<dbReference type="SMART" id="SM00333">
    <property type="entry name" value="TUDOR"/>
    <property type="match status" value="3"/>
</dbReference>
<dbReference type="PANTHER" id="PTHR21444:SF17">
    <property type="entry name" value="STIMULATED BY RETINOIC ACID GENE 6 PROTEIN-LIKE"/>
    <property type="match status" value="1"/>
</dbReference>
<dbReference type="CDD" id="cd09986">
    <property type="entry name" value="LOTUS_1_TDRD7"/>
    <property type="match status" value="1"/>
</dbReference>
<keyword evidence="12 16" id="KW-1133">Transmembrane helix</keyword>
<dbReference type="Gene3D" id="2.40.50.90">
    <property type="match status" value="3"/>
</dbReference>